<dbReference type="Gene3D" id="3.30.300.30">
    <property type="match status" value="1"/>
</dbReference>
<dbReference type="GO" id="GO:0006631">
    <property type="term" value="P:fatty acid metabolic process"/>
    <property type="evidence" value="ECO:0007669"/>
    <property type="project" value="TreeGrafter"/>
</dbReference>
<evidence type="ECO:0000256" key="1">
    <source>
        <dbReference type="SAM" id="Phobius"/>
    </source>
</evidence>
<dbReference type="PANTHER" id="PTHR43201">
    <property type="entry name" value="ACYL-COA SYNTHETASE"/>
    <property type="match status" value="1"/>
</dbReference>
<dbReference type="GO" id="GO:0031956">
    <property type="term" value="F:medium-chain fatty acid-CoA ligase activity"/>
    <property type="evidence" value="ECO:0007669"/>
    <property type="project" value="TreeGrafter"/>
</dbReference>
<dbReference type="InterPro" id="IPR009081">
    <property type="entry name" value="PP-bd_ACP"/>
</dbReference>
<dbReference type="SUPFAM" id="SSF51161">
    <property type="entry name" value="Trimeric LpxA-like enzymes"/>
    <property type="match status" value="3"/>
</dbReference>
<keyword evidence="4" id="KW-1185">Reference proteome</keyword>
<feature type="transmembrane region" description="Helical" evidence="1">
    <location>
        <begin position="1130"/>
        <end position="1155"/>
    </location>
</feature>
<evidence type="ECO:0000313" key="3">
    <source>
        <dbReference type="EMBL" id="TPX76148.1"/>
    </source>
</evidence>
<dbReference type="SUPFAM" id="SSF47336">
    <property type="entry name" value="ACP-like"/>
    <property type="match status" value="1"/>
</dbReference>
<proteinExistence type="predicted"/>
<feature type="transmembrane region" description="Helical" evidence="1">
    <location>
        <begin position="1400"/>
        <end position="1424"/>
    </location>
</feature>
<dbReference type="SUPFAM" id="SSF56801">
    <property type="entry name" value="Acetyl-CoA synthetase-like"/>
    <property type="match status" value="2"/>
</dbReference>
<name>A0A507FL37_9FUNG</name>
<dbReference type="PANTHER" id="PTHR43201:SF10">
    <property type="entry name" value="CARRIER DOMAIN-CONTAINING PROTEIN"/>
    <property type="match status" value="1"/>
</dbReference>
<reference evidence="3 4" key="1">
    <citation type="journal article" date="2019" name="Sci. Rep.">
        <title>Comparative genomics of chytrid fungi reveal insights into the obligate biotrophic and pathogenic lifestyle of Synchytrium endobioticum.</title>
        <authorList>
            <person name="van de Vossenberg B.T.L.H."/>
            <person name="Warris S."/>
            <person name="Nguyen H.D.T."/>
            <person name="van Gent-Pelzer M.P.E."/>
            <person name="Joly D.L."/>
            <person name="van de Geest H.C."/>
            <person name="Bonants P.J.M."/>
            <person name="Smith D.S."/>
            <person name="Levesque C.A."/>
            <person name="van der Lee T.A.J."/>
        </authorList>
    </citation>
    <scope>NUCLEOTIDE SEQUENCE [LARGE SCALE GENOMIC DNA]</scope>
    <source>
        <strain evidence="3 4">CBS 675.73</strain>
    </source>
</reference>
<dbReference type="Proteomes" id="UP000320333">
    <property type="component" value="Unassembled WGS sequence"/>
</dbReference>
<sequence length="1601" mass="175962">MTRTLDTDMSFTAMVDLLKDTSLPAIRSVDGRSALTHQRLKSFVQALSVEEFGLSPSSRVGILLPEGPELGCCIVAMMAVCCVIPINYHLTDSEVVLELQTLRATAVIVSGTKENRALLDSISVAGVAVLLLEASDATAGKFRLSARHGQPGSEHPSSETLAAPLRALEGGEHSNNGRRLLQKKSFMSMRSQSASLSRNNLSLSRSTRSGVSMTRNNLSLSRSTRSVPSVTVPAKYTAPDDHVLILRTSGTSGNKKTVPYTLRTLVLGAKCVANSWGLGPSEVNLNMMPLYHIGGIVRNLLAPILSGGTVIITTGFDAVAFWDILQNHSPTWYFAVPTMHMAILDEGARIRDQGHKSGAGLRTSIRMIANAGGGLPHNLAVQLRTLFQGSTVLPSYGMTECMPIATPPLDYKLEKPGTSGVSVGPEIVIMDAETDRILPANAYGRIMVRGAPLFNGYEDNDDANAQAFTKDGYFDTGDMGHLDEEGYLFITGRSKEVINRGGEIISPVEIEDAVLMHPKVQNAAAFSVPHQVLQETVGVILVSRDDNCRVGLKELHRFLADKLHPTKWPQLIVYMNDVPKNQTNKPVRVKLAERMKFGELDDTKPASKRLFEAVCPPKGTDLSVPIPTSSVPALTAKHLIAVLSKMRGVSAVSVLCISTGHFAVFAAGDLKKGKEEVQAYLATKIHDYQIPSDIFVLPSLPRLANNSVDEAWCLRLYQDSIAETLSPIEEEVVLIIESILGLPERPSKAADFFEIGGNSLTAAKTMAVIRGKFGVRLAPMTLFQCRTAENLSKLIILKAPNLLLSQSSENEKAPLADEPRPLVNESRSPTSFAALLVQSMSILILRPLHTIVFWLFFAYYLSSFGVSVFLDNVTKSDVVTSIGKIIVLMLSVSGAYITMQIILPTFTIACKWLIIGRYKRGKFPLWGSYYLRWWLVDQVIHEYGMGVFETFDWTKTLYFRLMGAKIGWNVVLRATALREFDLVEIHSNCSITESKLRPFGVEAGLMVLDAIVIESDCVINRKSCIAPGTIIPENTALPPRSTAFSLDEADQKYRVFAPPNPEWGLVAWIYFAFVGLPIVAVAKFIGFLPWMACIYWLVQFPFFSDASNPAYDMLSRFAQFIMHQCEPYRIGIHILASVARFVVCPFVDLAMVILVKRLVIGKFTAGQRRNTPWELVKHWTMQKVNGHGALCGVYDLLGRHYSSISAIYRALGAKVGKRVYWPGTPLDLYEYDLLEVGDDVVFGSRSSLMFSDSVESRKITIEEGAMLADRCVVLPGVVIGKNAMIGTGTLLGKNGYYPPGSTWIGAKNGDALLWDAGDEAAALKEPTIKPFGKAFYLKQAAFNVLPEWAVVLYNCFCTILITCLWTLIPIGGLLVARQYYTWCMENMTDAVVDAVDTRGFAFFVLGSYSTYIMVITIAFSIMIASKWLIIGRRVPGSYDWDKSNYCQRWQAAITLQMILHGLPNNIRGSQYLVWYFHALGATIGDRVCLYPTGADPMMTEPELVTIGDHSVIDCASVVAHINSKGFFSMNALKIGRGCALKTEARLLSGAEMQDGSQMMEQTLVVGGEIVHRNKIVQGWPSREMRRNRNGRLCAASAATLG</sequence>
<dbReference type="Pfam" id="PF13193">
    <property type="entry name" value="AMP-binding_C"/>
    <property type="match status" value="1"/>
</dbReference>
<dbReference type="InterPro" id="IPR011004">
    <property type="entry name" value="Trimer_LpxA-like_sf"/>
</dbReference>
<dbReference type="OrthoDB" id="3633556at2759"/>
<dbReference type="InterPro" id="IPR025110">
    <property type="entry name" value="AMP-bd_C"/>
</dbReference>
<keyword evidence="1" id="KW-0472">Membrane</keyword>
<dbReference type="Pfam" id="PF00550">
    <property type="entry name" value="PP-binding"/>
    <property type="match status" value="1"/>
</dbReference>
<dbReference type="PROSITE" id="PS50075">
    <property type="entry name" value="CARRIER"/>
    <property type="match status" value="1"/>
</dbReference>
<evidence type="ECO:0000259" key="2">
    <source>
        <dbReference type="PROSITE" id="PS50075"/>
    </source>
</evidence>
<gene>
    <name evidence="3" type="ORF">CcCBS67573_g02590</name>
</gene>
<dbReference type="InterPro" id="IPR045851">
    <property type="entry name" value="AMP-bd_C_sf"/>
</dbReference>
<evidence type="ECO:0000313" key="4">
    <source>
        <dbReference type="Proteomes" id="UP000320333"/>
    </source>
</evidence>
<dbReference type="InterPro" id="IPR000873">
    <property type="entry name" value="AMP-dep_synth/lig_dom"/>
</dbReference>
<feature type="domain" description="Carrier" evidence="2">
    <location>
        <begin position="723"/>
        <end position="799"/>
    </location>
</feature>
<dbReference type="InterPro" id="IPR036736">
    <property type="entry name" value="ACP-like_sf"/>
</dbReference>
<dbReference type="EMBL" id="QEAP01000056">
    <property type="protein sequence ID" value="TPX76148.1"/>
    <property type="molecule type" value="Genomic_DNA"/>
</dbReference>
<keyword evidence="1" id="KW-0812">Transmembrane</keyword>
<dbReference type="InterPro" id="IPR042099">
    <property type="entry name" value="ANL_N_sf"/>
</dbReference>
<comment type="caution">
    <text evidence="3">The sequence shown here is derived from an EMBL/GenBank/DDBJ whole genome shotgun (WGS) entry which is preliminary data.</text>
</comment>
<feature type="transmembrane region" description="Helical" evidence="1">
    <location>
        <begin position="1351"/>
        <end position="1380"/>
    </location>
</feature>
<keyword evidence="1" id="KW-1133">Transmembrane helix</keyword>
<dbReference type="Pfam" id="PF00501">
    <property type="entry name" value="AMP-binding"/>
    <property type="match status" value="1"/>
</dbReference>
<feature type="transmembrane region" description="Helical" evidence="1">
    <location>
        <begin position="882"/>
        <end position="914"/>
    </location>
</feature>
<feature type="transmembrane region" description="Helical" evidence="1">
    <location>
        <begin position="1065"/>
        <end position="1098"/>
    </location>
</feature>
<dbReference type="Gene3D" id="3.40.50.12780">
    <property type="entry name" value="N-terminal domain of ligase-like"/>
    <property type="match status" value="1"/>
</dbReference>
<dbReference type="STRING" id="246404.A0A507FL37"/>
<dbReference type="Gene3D" id="3.40.50.980">
    <property type="match status" value="1"/>
</dbReference>
<organism evidence="3 4">
    <name type="scientific">Chytriomyces confervae</name>
    <dbReference type="NCBI Taxonomy" id="246404"/>
    <lineage>
        <taxon>Eukaryota</taxon>
        <taxon>Fungi</taxon>
        <taxon>Fungi incertae sedis</taxon>
        <taxon>Chytridiomycota</taxon>
        <taxon>Chytridiomycota incertae sedis</taxon>
        <taxon>Chytridiomycetes</taxon>
        <taxon>Chytridiales</taxon>
        <taxon>Chytriomycetaceae</taxon>
        <taxon>Chytriomyces</taxon>
    </lineage>
</organism>
<protein>
    <recommendedName>
        <fullName evidence="2">Carrier domain-containing protein</fullName>
    </recommendedName>
</protein>
<dbReference type="Gene3D" id="1.10.1200.10">
    <property type="entry name" value="ACP-like"/>
    <property type="match status" value="1"/>
</dbReference>
<accession>A0A507FL37</accession>
<dbReference type="Gene3D" id="2.160.10.10">
    <property type="entry name" value="Hexapeptide repeat proteins"/>
    <property type="match status" value="2"/>
</dbReference>
<feature type="transmembrane region" description="Helical" evidence="1">
    <location>
        <begin position="852"/>
        <end position="870"/>
    </location>
</feature>